<organism evidence="1">
    <name type="scientific">Opuntia streptacantha</name>
    <name type="common">Prickly pear cactus</name>
    <name type="synonym">Opuntia cardona</name>
    <dbReference type="NCBI Taxonomy" id="393608"/>
    <lineage>
        <taxon>Eukaryota</taxon>
        <taxon>Viridiplantae</taxon>
        <taxon>Streptophyta</taxon>
        <taxon>Embryophyta</taxon>
        <taxon>Tracheophyta</taxon>
        <taxon>Spermatophyta</taxon>
        <taxon>Magnoliopsida</taxon>
        <taxon>eudicotyledons</taxon>
        <taxon>Gunneridae</taxon>
        <taxon>Pentapetalae</taxon>
        <taxon>Caryophyllales</taxon>
        <taxon>Cactineae</taxon>
        <taxon>Cactaceae</taxon>
        <taxon>Opuntioideae</taxon>
        <taxon>Opuntia</taxon>
    </lineage>
</organism>
<proteinExistence type="predicted"/>
<dbReference type="EMBL" id="GISG01020754">
    <property type="protein sequence ID" value="MBA4618417.1"/>
    <property type="molecule type" value="Transcribed_RNA"/>
</dbReference>
<dbReference type="PANTHER" id="PTHR33384">
    <property type="entry name" value="EXPRESSED PROTEIN"/>
    <property type="match status" value="1"/>
</dbReference>
<accession>A0A7C8YHM2</accession>
<protein>
    <submittedName>
        <fullName evidence="1">Uncharacterized protein</fullName>
    </submittedName>
</protein>
<sequence>MNYCAIQCNGVAVREEMRSFVAIGERRESVVCPKPRRVGLLNTSFNDPSRSLRWQLGHQAELDARAGSELLDIILSKFLLLPMRKHVLQSLKMPMWAMKTFLLPTWIRHRLEMIFIWQPLGSQFKKISRKLKICAPFPVETMCCI</sequence>
<name>A0A7C8YHM2_OPUST</name>
<reference evidence="1" key="1">
    <citation type="journal article" date="2013" name="J. Plant Res.">
        <title>Effect of fungi and light on seed germination of three Opuntia species from semiarid lands of central Mexico.</title>
        <authorList>
            <person name="Delgado-Sanchez P."/>
            <person name="Jimenez-Bremont J.F."/>
            <person name="Guerrero-Gonzalez Mde L."/>
            <person name="Flores J."/>
        </authorList>
    </citation>
    <scope>NUCLEOTIDE SEQUENCE</scope>
    <source>
        <tissue evidence="1">Cladode</tissue>
    </source>
</reference>
<dbReference type="AlphaFoldDB" id="A0A7C8YHM2"/>
<evidence type="ECO:0000313" key="1">
    <source>
        <dbReference type="EMBL" id="MBA4618417.1"/>
    </source>
</evidence>
<dbReference type="PANTHER" id="PTHR33384:SF1">
    <property type="entry name" value="EXPRESSED PROTEIN"/>
    <property type="match status" value="1"/>
</dbReference>
<reference evidence="1" key="2">
    <citation type="submission" date="2020-07" db="EMBL/GenBank/DDBJ databases">
        <authorList>
            <person name="Vera ALvarez R."/>
            <person name="Arias-Moreno D.M."/>
            <person name="Jimenez-Jacinto V."/>
            <person name="Jimenez-Bremont J.F."/>
            <person name="Swaminathan K."/>
            <person name="Moose S.P."/>
            <person name="Guerrero-Gonzalez M.L."/>
            <person name="Marino-Ramirez L."/>
            <person name="Landsman D."/>
            <person name="Rodriguez-Kessler M."/>
            <person name="Delgado-Sanchez P."/>
        </authorList>
    </citation>
    <scope>NUCLEOTIDE SEQUENCE</scope>
    <source>
        <tissue evidence="1">Cladode</tissue>
    </source>
</reference>